<accession>A0A2P1BNQ8</accession>
<name>A0A2P1BNQ8_KLEPN</name>
<keyword evidence="1" id="KW-0614">Plasmid</keyword>
<reference evidence="1" key="1">
    <citation type="submission" date="2017-12" db="EMBL/GenBank/DDBJ databases">
        <title>Insights into the successfully spreading KPC-encoding IncII plasmids.</title>
        <authorList>
            <person name="Brandt C."/>
            <person name="Pletz M.W."/>
            <person name="Makarewicz O."/>
        </authorList>
    </citation>
    <scope>NUCLEOTIDE SEQUENCE</scope>
    <source>
        <strain evidence="1">UR15381</strain>
        <plasmid evidence="1">pUJ-1KPC</plasmid>
    </source>
</reference>
<proteinExistence type="predicted"/>
<protein>
    <submittedName>
        <fullName evidence="1">Uncharacterized protein</fullName>
    </submittedName>
</protein>
<organism evidence="1">
    <name type="scientific">Klebsiella pneumoniae</name>
    <dbReference type="NCBI Taxonomy" id="573"/>
    <lineage>
        <taxon>Bacteria</taxon>
        <taxon>Pseudomonadati</taxon>
        <taxon>Pseudomonadota</taxon>
        <taxon>Gammaproteobacteria</taxon>
        <taxon>Enterobacterales</taxon>
        <taxon>Enterobacteriaceae</taxon>
        <taxon>Klebsiella/Raoultella group</taxon>
        <taxon>Klebsiella</taxon>
        <taxon>Klebsiella pneumoniae complex</taxon>
    </lineage>
</organism>
<dbReference type="AlphaFoldDB" id="A0A2P1BNQ8"/>
<sequence length="42" mass="4475">MTGVVDSSFNSKVEQHATTEMQATAADLNKRFDSCRGSGPAE</sequence>
<dbReference type="EMBL" id="MG700548">
    <property type="protein sequence ID" value="AVI43365.1"/>
    <property type="molecule type" value="Genomic_DNA"/>
</dbReference>
<geneLocation type="plasmid" evidence="1">
    <name>pUJ-1KPC</name>
</geneLocation>
<evidence type="ECO:0000313" key="1">
    <source>
        <dbReference type="EMBL" id="AVI43365.1"/>
    </source>
</evidence>